<protein>
    <submittedName>
        <fullName evidence="1">Uncharacterized protein</fullName>
    </submittedName>
</protein>
<accession>A0ACC2LUY0</accession>
<name>A0ACC2LUY0_PERAE</name>
<evidence type="ECO:0000313" key="1">
    <source>
        <dbReference type="EMBL" id="KAJ8637163.1"/>
    </source>
</evidence>
<evidence type="ECO:0000313" key="2">
    <source>
        <dbReference type="Proteomes" id="UP001234297"/>
    </source>
</evidence>
<reference evidence="1 2" key="1">
    <citation type="journal article" date="2022" name="Hortic Res">
        <title>A haplotype resolved chromosomal level avocado genome allows analysis of novel avocado genes.</title>
        <authorList>
            <person name="Nath O."/>
            <person name="Fletcher S.J."/>
            <person name="Hayward A."/>
            <person name="Shaw L.M."/>
            <person name="Masouleh A.K."/>
            <person name="Furtado A."/>
            <person name="Henry R.J."/>
            <person name="Mitter N."/>
        </authorList>
    </citation>
    <scope>NUCLEOTIDE SEQUENCE [LARGE SCALE GENOMIC DNA]</scope>
    <source>
        <strain evidence="2">cv. Hass</strain>
    </source>
</reference>
<proteinExistence type="predicted"/>
<sequence>MHFPLPKPGKLFSSVPFPLLLPHGIHHPPDPIRIRREPERPVKPENLGLRVESDVGDPTVEKLPNQPLHHGLPQSEPLVGGVHHDVPDDGVEDPVAGGTCEGDGFSGLGVLDPEEGGCVVESLADLGRVAAREADADEDSVEVVEVEGGGGAVEDEAAREESFVWVCGWNLDFLRKMATTPSNLNRIGLAGLAVMGQNLALNIAEKGFPISVYNRTTSKVDETVERAKREGNLPLFGFHDPESFVNSIQKPRVIIMLVKAGAPVDQTIKTLSVYMEKGDCIIDGGNEWYENTERREKAMAEIGLLYLGMGVSGGEEGARNGPSLMPGGSFEAYKHIEDILVKVAAQVPDSGPCVTYIGKGGSGNFVKMVHNGIEYGDMQLIAEAYDVLKSVGKLSNDELQKVFSEWNKGELLSFLIEITADIFGVKDDKGDGYLVDKVLDKTGMKGTGKWTVQQAADLSIAAPTIASSLDARFLSGLKEERVEAAKVFNEGGFGDILTEQAVDKKKLIDDVRQALYASKICSYAQGMNLIRAKSIEKGWDLKLGELARIWKGGCIIRAVFLDRIKKAYDRNPELSNLLVDPEFAKEIVDRQSAWRRVVCLAINSGISTPGMSASLAYFDTYRRGRLPANLVQAQRDYFGAHTYERTDIPGSFHTEWFKIAKQLKI</sequence>
<comment type="caution">
    <text evidence="1">The sequence shown here is derived from an EMBL/GenBank/DDBJ whole genome shotgun (WGS) entry which is preliminary data.</text>
</comment>
<dbReference type="Proteomes" id="UP001234297">
    <property type="component" value="Chromosome 3"/>
</dbReference>
<keyword evidence="2" id="KW-1185">Reference proteome</keyword>
<organism evidence="1 2">
    <name type="scientific">Persea americana</name>
    <name type="common">Avocado</name>
    <dbReference type="NCBI Taxonomy" id="3435"/>
    <lineage>
        <taxon>Eukaryota</taxon>
        <taxon>Viridiplantae</taxon>
        <taxon>Streptophyta</taxon>
        <taxon>Embryophyta</taxon>
        <taxon>Tracheophyta</taxon>
        <taxon>Spermatophyta</taxon>
        <taxon>Magnoliopsida</taxon>
        <taxon>Magnoliidae</taxon>
        <taxon>Laurales</taxon>
        <taxon>Lauraceae</taxon>
        <taxon>Persea</taxon>
    </lineage>
</organism>
<dbReference type="EMBL" id="CM056811">
    <property type="protein sequence ID" value="KAJ8637163.1"/>
    <property type="molecule type" value="Genomic_DNA"/>
</dbReference>
<gene>
    <name evidence="1" type="ORF">MRB53_011430</name>
</gene>